<keyword evidence="1" id="KW-0472">Membrane</keyword>
<dbReference type="InterPro" id="IPR001810">
    <property type="entry name" value="F-box_dom"/>
</dbReference>
<dbReference type="Pfam" id="PF00646">
    <property type="entry name" value="F-box"/>
    <property type="match status" value="2"/>
</dbReference>
<dbReference type="AlphaFoldDB" id="G0N1I3"/>
<organism evidence="4">
    <name type="scientific">Caenorhabditis brenneri</name>
    <name type="common">Nematode worm</name>
    <dbReference type="NCBI Taxonomy" id="135651"/>
    <lineage>
        <taxon>Eukaryota</taxon>
        <taxon>Metazoa</taxon>
        <taxon>Ecdysozoa</taxon>
        <taxon>Nematoda</taxon>
        <taxon>Chromadorea</taxon>
        <taxon>Rhabditida</taxon>
        <taxon>Rhabditina</taxon>
        <taxon>Rhabditomorpha</taxon>
        <taxon>Rhabditoidea</taxon>
        <taxon>Rhabditidae</taxon>
        <taxon>Peloderinae</taxon>
        <taxon>Caenorhabditis</taxon>
    </lineage>
</organism>
<feature type="domain" description="F-box" evidence="2">
    <location>
        <begin position="6"/>
        <end position="55"/>
    </location>
</feature>
<dbReference type="PANTHER" id="PTHR23014:SF1">
    <property type="entry name" value="DUF38 DOMAIN-CONTAINING PROTEIN-RELATED"/>
    <property type="match status" value="1"/>
</dbReference>
<evidence type="ECO:0000313" key="4">
    <source>
        <dbReference type="Proteomes" id="UP000008068"/>
    </source>
</evidence>
<proteinExistence type="predicted"/>
<keyword evidence="1" id="KW-1133">Transmembrane helix</keyword>
<sequence length="684" mass="79695">MTDPIQPELIAMPEDVMRIILEKCDFISIQRLRSTCHAFRNFIDLEKPSYHFKSILIAGNPRAMYLSFSEEDSFDLCYPKGQKIDIIYAKIDEERTKIQWHREDKICTKTIENSNFIDLICQDFGSIVNRSSTNFDTLGISLEKVDYVNIQKVLESCGKNPIKVHTLSIQSGTCQEDVMGILRFICPDTFENLVIHCSGSRWDISRIVESDHWKKAKKMSMTKMPVRVGIQNFEHFENAQFCMEEATADDVIRVKENFLNSSSTTKYLQISFEHFHDENRLIESFGQPYPGTDNFFCKMWFFRRHDGYVLLAIIPHISIFLLILFCIFGRFSLLFSQFFIFFFYFKNVLVFQTKSTMTDPIPPELISMPEDVMRTILEKCDFLSIQRLRHTCHTIRNFIILTKPKYRIKYIEVAGSHRDMKLFFSEGGAYDLWPPKIVMVYAKHDEETTAVYWLRGNGDHTKIVENSNFLNLFSRDLESILDRNSTILDTLVINCDENVPGRIQKFLETCGKTPIKTHALSIVNATRYEDVTAVLPYTCPDTLKNLEIDGDIGRWDISKIVEMDHWKKAEKLEMRGMSVRAGIQNFMHFESADFCMDEGTTDDVIRVKENFLKSPSTTKYLHIMFDCFNDKDRLMELFGEPFRGIEWFFRRPDNNVLSIELHGTHLTCYIKTLARVPEGARVIG</sequence>
<keyword evidence="4" id="KW-1185">Reference proteome</keyword>
<gene>
    <name evidence="3" type="ORF">CAEBREN_26055</name>
</gene>
<dbReference type="HOGENOM" id="CLU_425298_0_0_1"/>
<dbReference type="Pfam" id="PF01827">
    <property type="entry name" value="FTH"/>
    <property type="match status" value="2"/>
</dbReference>
<feature type="transmembrane region" description="Helical" evidence="1">
    <location>
        <begin position="334"/>
        <end position="351"/>
    </location>
</feature>
<dbReference type="PANTHER" id="PTHR23014">
    <property type="entry name" value="F-BOX A PROTEIN"/>
    <property type="match status" value="1"/>
</dbReference>
<dbReference type="InterPro" id="IPR002900">
    <property type="entry name" value="DUF38/FTH_CAE_spp"/>
</dbReference>
<dbReference type="SMART" id="SM00256">
    <property type="entry name" value="FBOX"/>
    <property type="match status" value="2"/>
</dbReference>
<evidence type="ECO:0000313" key="3">
    <source>
        <dbReference type="EMBL" id="EGT50077.1"/>
    </source>
</evidence>
<protein>
    <recommendedName>
        <fullName evidence="2">F-box domain-containing protein</fullName>
    </recommendedName>
</protein>
<dbReference type="EMBL" id="GL379827">
    <property type="protein sequence ID" value="EGT50077.1"/>
    <property type="molecule type" value="Genomic_DNA"/>
</dbReference>
<feature type="transmembrane region" description="Helical" evidence="1">
    <location>
        <begin position="308"/>
        <end position="328"/>
    </location>
</feature>
<reference evidence="4" key="1">
    <citation type="submission" date="2011-07" db="EMBL/GenBank/DDBJ databases">
        <authorList>
            <consortium name="Caenorhabditis brenneri Sequencing and Analysis Consortium"/>
            <person name="Wilson R.K."/>
        </authorList>
    </citation>
    <scope>NUCLEOTIDE SEQUENCE [LARGE SCALE GENOMIC DNA]</scope>
    <source>
        <strain evidence="4">PB2801</strain>
    </source>
</reference>
<dbReference type="eggNOG" id="ENOG502TJXQ">
    <property type="taxonomic scope" value="Eukaryota"/>
</dbReference>
<dbReference type="InParanoid" id="G0N1I3"/>
<name>G0N1I3_CAEBE</name>
<dbReference type="PROSITE" id="PS50181">
    <property type="entry name" value="FBOX"/>
    <property type="match status" value="1"/>
</dbReference>
<evidence type="ECO:0000259" key="2">
    <source>
        <dbReference type="PROSITE" id="PS50181"/>
    </source>
</evidence>
<keyword evidence="1" id="KW-0812">Transmembrane</keyword>
<dbReference type="Proteomes" id="UP000008068">
    <property type="component" value="Unassembled WGS sequence"/>
</dbReference>
<evidence type="ECO:0000256" key="1">
    <source>
        <dbReference type="SAM" id="Phobius"/>
    </source>
</evidence>
<accession>G0N1I3</accession>